<comment type="caution">
    <text evidence="8">The sequence shown here is derived from an EMBL/GenBank/DDBJ whole genome shotgun (WGS) entry which is preliminary data.</text>
</comment>
<evidence type="ECO:0000256" key="4">
    <source>
        <dbReference type="ARBA" id="ARBA00022790"/>
    </source>
</evidence>
<dbReference type="OrthoDB" id="422427at2759"/>
<dbReference type="STRING" id="5627.A0A1C7MIX0"/>
<dbReference type="OMA" id="IYLQNWA"/>
<dbReference type="AlphaFoldDB" id="A0A1C7MIX0"/>
<evidence type="ECO:0000256" key="5">
    <source>
        <dbReference type="ARBA" id="ARBA00023242"/>
    </source>
</evidence>
<evidence type="ECO:0000256" key="6">
    <source>
        <dbReference type="SAM" id="MobiDB-lite"/>
    </source>
</evidence>
<evidence type="ECO:0000256" key="2">
    <source>
        <dbReference type="ARBA" id="ARBA00004496"/>
    </source>
</evidence>
<dbReference type="PANTHER" id="PTHR14145">
    <property type="entry name" value="26S PROTESOME SUBUNIT 6"/>
    <property type="match status" value="1"/>
</dbReference>
<gene>
    <name evidence="8" type="primary">CSN1b</name>
    <name evidence="8" type="ORF">A0H81_03342</name>
</gene>
<dbReference type="Proteomes" id="UP000092993">
    <property type="component" value="Unassembled WGS sequence"/>
</dbReference>
<feature type="domain" description="26S proteasome regulatory subunit Rpn7 N-terminal" evidence="7">
    <location>
        <begin position="118"/>
        <end position="200"/>
    </location>
</feature>
<protein>
    <submittedName>
        <fullName evidence="8">COP9 signalosome complex subunit 1b</fullName>
    </submittedName>
</protein>
<name>A0A1C7MIX0_GRIFR</name>
<feature type="domain" description="26S proteasome regulatory subunit Rpn7 N-terminal" evidence="7">
    <location>
        <begin position="220"/>
        <end position="340"/>
    </location>
</feature>
<dbReference type="GO" id="GO:0005737">
    <property type="term" value="C:cytoplasm"/>
    <property type="evidence" value="ECO:0007669"/>
    <property type="project" value="UniProtKB-SubCell"/>
</dbReference>
<dbReference type="EMBL" id="LUGG01000003">
    <property type="protein sequence ID" value="OBZ76758.1"/>
    <property type="molecule type" value="Genomic_DNA"/>
</dbReference>
<evidence type="ECO:0000313" key="9">
    <source>
        <dbReference type="Proteomes" id="UP000092993"/>
    </source>
</evidence>
<keyword evidence="3" id="KW-0963">Cytoplasm</keyword>
<keyword evidence="4" id="KW-0736">Signalosome</keyword>
<keyword evidence="5" id="KW-0539">Nucleus</keyword>
<dbReference type="PANTHER" id="PTHR14145:SF2">
    <property type="entry name" value="COP9 SIGNALOSOME COMPLEX SUBUNIT 1"/>
    <property type="match status" value="1"/>
</dbReference>
<dbReference type="Gene3D" id="1.25.40.570">
    <property type="match status" value="1"/>
</dbReference>
<feature type="region of interest" description="Disordered" evidence="6">
    <location>
        <begin position="249"/>
        <end position="272"/>
    </location>
</feature>
<dbReference type="Pfam" id="PF10602">
    <property type="entry name" value="RPN7"/>
    <property type="match status" value="2"/>
</dbReference>
<feature type="non-terminal residue" evidence="8">
    <location>
        <position position="524"/>
    </location>
</feature>
<evidence type="ECO:0000256" key="1">
    <source>
        <dbReference type="ARBA" id="ARBA00004123"/>
    </source>
</evidence>
<dbReference type="GO" id="GO:0008180">
    <property type="term" value="C:COP9 signalosome"/>
    <property type="evidence" value="ECO:0007669"/>
    <property type="project" value="UniProtKB-KW"/>
</dbReference>
<dbReference type="InterPro" id="IPR045135">
    <property type="entry name" value="Rpn7_N"/>
</dbReference>
<accession>A0A1C7MIX0</accession>
<feature type="compositionally biased region" description="Basic and acidic residues" evidence="6">
    <location>
        <begin position="263"/>
        <end position="272"/>
    </location>
</feature>
<keyword evidence="9" id="KW-1185">Reference proteome</keyword>
<evidence type="ECO:0000259" key="7">
    <source>
        <dbReference type="Pfam" id="PF10602"/>
    </source>
</evidence>
<reference evidence="8 9" key="1">
    <citation type="submission" date="2016-03" db="EMBL/GenBank/DDBJ databases">
        <title>Whole genome sequencing of Grifola frondosa 9006-11.</title>
        <authorList>
            <person name="Min B."/>
            <person name="Park H."/>
            <person name="Kim J.-G."/>
            <person name="Cho H."/>
            <person name="Oh Y.-L."/>
            <person name="Kong W.-S."/>
            <person name="Choi I.-G."/>
        </authorList>
    </citation>
    <scope>NUCLEOTIDE SEQUENCE [LARGE SCALE GENOMIC DNA]</scope>
    <source>
        <strain evidence="8 9">9006-11</strain>
    </source>
</reference>
<sequence length="524" mass="58584">MDIDIIEENEQMSTNFKASGKKPMVVPVDDAHPFDLEAYISSYSVFIRGYRRADRCRSPCSDYIVMSYHRIASIATRHQELLHLRDLTLYHSVFSTYEQTYSKSNGELPSVADIVTTDQKWVDETGTKNFAERSKLEVELKTYSSNMIKESIRMAHRDLGDFYRATGDQSAALKHYTKSREFCTTSQHVLDMCLSILEVSSVSRTSPALYGLHLRISVGQLMIEQRNYAHLQTYVFKAETALDAATNTRANAGPEAPGASQTTKEKKSAEREKVQSKLDIASALAHLGQGHYEKAAVSFLKVGPAKGLEHWARKIIAPGDIAIYGSLCALATFTRSAIRAQVLENDNFGVYIEQEPYIRELIDSYWATGSRSSSSSSNATLKQTRHLIDIHLSPHVTNLVQLIRSRALVLHSRDQAGADGRSVRLVHEELEQQVVALIQAGKSRRVSIGRINNCAQILKAKETDQRAELFARAMNLARTSRRRIASCFSVCVSSRRSHCEGTEDGGQQQMLTGHPSELLITDSY</sequence>
<comment type="subcellular location">
    <subcellularLocation>
        <location evidence="2">Cytoplasm</location>
    </subcellularLocation>
    <subcellularLocation>
        <location evidence="1">Nucleus</location>
    </subcellularLocation>
</comment>
<organism evidence="8 9">
    <name type="scientific">Grifola frondosa</name>
    <name type="common">Maitake</name>
    <name type="synonym">Polyporus frondosus</name>
    <dbReference type="NCBI Taxonomy" id="5627"/>
    <lineage>
        <taxon>Eukaryota</taxon>
        <taxon>Fungi</taxon>
        <taxon>Dikarya</taxon>
        <taxon>Basidiomycota</taxon>
        <taxon>Agaricomycotina</taxon>
        <taxon>Agaricomycetes</taxon>
        <taxon>Polyporales</taxon>
        <taxon>Grifolaceae</taxon>
        <taxon>Grifola</taxon>
    </lineage>
</organism>
<dbReference type="InterPro" id="IPR019585">
    <property type="entry name" value="Rpn7/CSN1"/>
</dbReference>
<proteinExistence type="predicted"/>
<evidence type="ECO:0000256" key="3">
    <source>
        <dbReference type="ARBA" id="ARBA00022490"/>
    </source>
</evidence>
<evidence type="ECO:0000313" key="8">
    <source>
        <dbReference type="EMBL" id="OBZ76758.1"/>
    </source>
</evidence>